<dbReference type="Proteomes" id="UP000822688">
    <property type="component" value="Chromosome 8"/>
</dbReference>
<reference evidence="2" key="1">
    <citation type="submission" date="2020-06" db="EMBL/GenBank/DDBJ databases">
        <title>WGS assembly of Ceratodon purpureus strain R40.</title>
        <authorList>
            <person name="Carey S.B."/>
            <person name="Jenkins J."/>
            <person name="Shu S."/>
            <person name="Lovell J.T."/>
            <person name="Sreedasyam A."/>
            <person name="Maumus F."/>
            <person name="Tiley G.P."/>
            <person name="Fernandez-Pozo N."/>
            <person name="Barry K."/>
            <person name="Chen C."/>
            <person name="Wang M."/>
            <person name="Lipzen A."/>
            <person name="Daum C."/>
            <person name="Saski C.A."/>
            <person name="Payton A.C."/>
            <person name="Mcbreen J.C."/>
            <person name="Conrad R.E."/>
            <person name="Kollar L.M."/>
            <person name="Olsson S."/>
            <person name="Huttunen S."/>
            <person name="Landis J.B."/>
            <person name="Wickett N.J."/>
            <person name="Johnson M.G."/>
            <person name="Rensing S.A."/>
            <person name="Grimwood J."/>
            <person name="Schmutz J."/>
            <person name="Mcdaniel S.F."/>
        </authorList>
    </citation>
    <scope>NUCLEOTIDE SEQUENCE</scope>
    <source>
        <strain evidence="2">R40</strain>
    </source>
</reference>
<sequence>MMGCFSTSASRVEKQRSSSVPRSGPLRSVIASKDSLTLLANKPVELPDPGSIVSGRRLENEHWNVAKAPTVMRLSRFGDEVEASLPGSRKSRTQILKVVEEGRTAFSGPIVGGEKYDDMVGKRGSRLVPNYESSCEAPNSTSCDLRTLRRTTSFGGRPQPLPLPVTEVSQVAAKVNAKANVKAKQEVYVPLPAPEDAGRRSRRIRSFTLEDASGLRNARRGRVAPVGGLPLPPPSLTGKLLPSLTAQEFADLVAATDDFAGAATPRGTFRDAHRTRVKDFSSESHARTVFRLRESAAHVR</sequence>
<gene>
    <name evidence="2" type="ORF">KC19_8G091900</name>
</gene>
<evidence type="ECO:0000256" key="1">
    <source>
        <dbReference type="SAM" id="MobiDB-lite"/>
    </source>
</evidence>
<protein>
    <submittedName>
        <fullName evidence="2">Uncharacterized protein</fullName>
    </submittedName>
</protein>
<accession>A0A8T0H1G7</accession>
<keyword evidence="3" id="KW-1185">Reference proteome</keyword>
<name>A0A8T0H1G7_CERPU</name>
<feature type="compositionally biased region" description="Polar residues" evidence="1">
    <location>
        <begin position="1"/>
        <end position="10"/>
    </location>
</feature>
<comment type="caution">
    <text evidence="2">The sequence shown here is derived from an EMBL/GenBank/DDBJ whole genome shotgun (WGS) entry which is preliminary data.</text>
</comment>
<evidence type="ECO:0000313" key="2">
    <source>
        <dbReference type="EMBL" id="KAG0564204.1"/>
    </source>
</evidence>
<dbReference type="AlphaFoldDB" id="A0A8T0H1G7"/>
<dbReference type="EMBL" id="CM026429">
    <property type="protein sequence ID" value="KAG0564204.1"/>
    <property type="molecule type" value="Genomic_DNA"/>
</dbReference>
<evidence type="ECO:0000313" key="3">
    <source>
        <dbReference type="Proteomes" id="UP000822688"/>
    </source>
</evidence>
<organism evidence="2 3">
    <name type="scientific">Ceratodon purpureus</name>
    <name type="common">Fire moss</name>
    <name type="synonym">Dicranum purpureum</name>
    <dbReference type="NCBI Taxonomy" id="3225"/>
    <lineage>
        <taxon>Eukaryota</taxon>
        <taxon>Viridiplantae</taxon>
        <taxon>Streptophyta</taxon>
        <taxon>Embryophyta</taxon>
        <taxon>Bryophyta</taxon>
        <taxon>Bryophytina</taxon>
        <taxon>Bryopsida</taxon>
        <taxon>Dicranidae</taxon>
        <taxon>Pseudoditrichales</taxon>
        <taxon>Ditrichaceae</taxon>
        <taxon>Ceratodon</taxon>
    </lineage>
</organism>
<feature type="region of interest" description="Disordered" evidence="1">
    <location>
        <begin position="1"/>
        <end position="26"/>
    </location>
</feature>
<proteinExistence type="predicted"/>